<organism evidence="5">
    <name type="scientific">Aphanomyces astaci</name>
    <name type="common">Crayfish plague agent</name>
    <dbReference type="NCBI Taxonomy" id="112090"/>
    <lineage>
        <taxon>Eukaryota</taxon>
        <taxon>Sar</taxon>
        <taxon>Stramenopiles</taxon>
        <taxon>Oomycota</taxon>
        <taxon>Saprolegniomycetes</taxon>
        <taxon>Saprolegniales</taxon>
        <taxon>Verrucalvaceae</taxon>
        <taxon>Aphanomyces</taxon>
    </lineage>
</organism>
<dbReference type="GeneID" id="20810721"/>
<comment type="similarity">
    <text evidence="1">Belongs to the methyltransferase superfamily.</text>
</comment>
<dbReference type="PANTHER" id="PTHR12176:SF83">
    <property type="entry name" value="CITRATE SYNTHASE-LYSINE N-METHYLTRANSFERASE CSKMT, MITOCHONDRIAL"/>
    <property type="match status" value="1"/>
</dbReference>
<keyword evidence="2" id="KW-0489">Methyltransferase</keyword>
<feature type="domain" description="Methyltransferase type 11" evidence="4">
    <location>
        <begin position="59"/>
        <end position="181"/>
    </location>
</feature>
<gene>
    <name evidence="5" type="ORF">H257_08725</name>
</gene>
<dbReference type="PANTHER" id="PTHR12176">
    <property type="entry name" value="SAM-DEPENDENT METHYLTRANSFERASE SUPERFAMILY PROTEIN"/>
    <property type="match status" value="1"/>
</dbReference>
<evidence type="ECO:0000256" key="2">
    <source>
        <dbReference type="ARBA" id="ARBA00022603"/>
    </source>
</evidence>
<dbReference type="SUPFAM" id="SSF53335">
    <property type="entry name" value="S-adenosyl-L-methionine-dependent methyltransferases"/>
    <property type="match status" value="1"/>
</dbReference>
<dbReference type="CDD" id="cd02440">
    <property type="entry name" value="AdoMet_MTases"/>
    <property type="match status" value="1"/>
</dbReference>
<reference evidence="5" key="1">
    <citation type="submission" date="2013-12" db="EMBL/GenBank/DDBJ databases">
        <title>The Genome Sequence of Aphanomyces astaci APO3.</title>
        <authorList>
            <consortium name="The Broad Institute Genomics Platform"/>
            <person name="Russ C."/>
            <person name="Tyler B."/>
            <person name="van West P."/>
            <person name="Dieguez-Uribeondo J."/>
            <person name="Young S.K."/>
            <person name="Zeng Q."/>
            <person name="Gargeya S."/>
            <person name="Fitzgerald M."/>
            <person name="Abouelleil A."/>
            <person name="Alvarado L."/>
            <person name="Chapman S.B."/>
            <person name="Gainer-Dewar J."/>
            <person name="Goldberg J."/>
            <person name="Griggs A."/>
            <person name="Gujja S."/>
            <person name="Hansen M."/>
            <person name="Howarth C."/>
            <person name="Imamovic A."/>
            <person name="Ireland A."/>
            <person name="Larimer J."/>
            <person name="McCowan C."/>
            <person name="Murphy C."/>
            <person name="Pearson M."/>
            <person name="Poon T.W."/>
            <person name="Priest M."/>
            <person name="Roberts A."/>
            <person name="Saif S."/>
            <person name="Shea T."/>
            <person name="Sykes S."/>
            <person name="Wortman J."/>
            <person name="Nusbaum C."/>
            <person name="Birren B."/>
        </authorList>
    </citation>
    <scope>NUCLEOTIDE SEQUENCE [LARGE SCALE GENOMIC DNA]</scope>
    <source>
        <strain evidence="5">APO3</strain>
    </source>
</reference>
<dbReference type="RefSeq" id="XP_009833060.1">
    <property type="nucleotide sequence ID" value="XM_009834758.1"/>
</dbReference>
<dbReference type="InterPro" id="IPR029063">
    <property type="entry name" value="SAM-dependent_MTases_sf"/>
</dbReference>
<dbReference type="AlphaFoldDB" id="W4GE80"/>
<evidence type="ECO:0000313" key="5">
    <source>
        <dbReference type="EMBL" id="ETV77273.1"/>
    </source>
</evidence>
<dbReference type="OrthoDB" id="411785at2759"/>
<dbReference type="EMBL" id="KI913133">
    <property type="protein sequence ID" value="ETV77273.1"/>
    <property type="molecule type" value="Genomic_DNA"/>
</dbReference>
<name>W4GE80_APHAT</name>
<dbReference type="InterPro" id="IPR051419">
    <property type="entry name" value="Lys/N-term_MeTrsfase_sf"/>
</dbReference>
<accession>W4GE80</accession>
<sequence>MRHRSTPPLPDYGSVEYWDNRYIEAGNQASFEWFFPYKDVQGSLESYLRPDKSLERVLVLGCGTSALGADLRKSGFHHITCVDFSGAAIRSMMARLGTTTQNLPPIQCTLHQNTTPFLMPRSPLDLQMDVRDMSALADNSFDVVIDKGVLDSVVCDVSNSVGATKMIAEVRRVLQAKSSVFFVFSTGSYATRVPYIIETSTAVAPEWQITPVVLAVACVGIDVATAGQYQSRECQWGNHRTQCDDERVGRTAGRGGVTNK</sequence>
<dbReference type="VEuPathDB" id="FungiDB:H257_08725"/>
<keyword evidence="3" id="KW-0808">Transferase</keyword>
<evidence type="ECO:0000256" key="1">
    <source>
        <dbReference type="ARBA" id="ARBA00008361"/>
    </source>
</evidence>
<protein>
    <recommendedName>
        <fullName evidence="4">Methyltransferase type 11 domain-containing protein</fullName>
    </recommendedName>
</protein>
<dbReference type="Gene3D" id="3.40.50.150">
    <property type="entry name" value="Vaccinia Virus protein VP39"/>
    <property type="match status" value="1"/>
</dbReference>
<evidence type="ECO:0000259" key="4">
    <source>
        <dbReference type="Pfam" id="PF08241"/>
    </source>
</evidence>
<dbReference type="GO" id="GO:0008757">
    <property type="term" value="F:S-adenosylmethionine-dependent methyltransferase activity"/>
    <property type="evidence" value="ECO:0007669"/>
    <property type="project" value="InterPro"/>
</dbReference>
<dbReference type="Pfam" id="PF08241">
    <property type="entry name" value="Methyltransf_11"/>
    <property type="match status" value="1"/>
</dbReference>
<proteinExistence type="inferred from homology"/>
<dbReference type="InterPro" id="IPR013216">
    <property type="entry name" value="Methyltransf_11"/>
</dbReference>
<evidence type="ECO:0000256" key="3">
    <source>
        <dbReference type="ARBA" id="ARBA00022679"/>
    </source>
</evidence>
<dbReference type="GO" id="GO:0032259">
    <property type="term" value="P:methylation"/>
    <property type="evidence" value="ECO:0007669"/>
    <property type="project" value="UniProtKB-KW"/>
</dbReference>